<proteinExistence type="inferred from homology"/>
<dbReference type="InterPro" id="IPR035906">
    <property type="entry name" value="MetI-like_sf"/>
</dbReference>
<protein>
    <recommendedName>
        <fullName evidence="9">ABC transmembrane type-1 domain-containing protein</fullName>
    </recommendedName>
</protein>
<dbReference type="Pfam" id="PF00528">
    <property type="entry name" value="BPD_transp_1"/>
    <property type="match status" value="1"/>
</dbReference>
<dbReference type="SUPFAM" id="SSF161098">
    <property type="entry name" value="MetI-like"/>
    <property type="match status" value="1"/>
</dbReference>
<comment type="subcellular location">
    <subcellularLocation>
        <location evidence="1">Cell membrane</location>
        <topology evidence="1">Multi-pass membrane protein</topology>
    </subcellularLocation>
</comment>
<evidence type="ECO:0000256" key="4">
    <source>
        <dbReference type="ARBA" id="ARBA00022475"/>
    </source>
</evidence>
<accession>A0A382RGB2</accession>
<evidence type="ECO:0000256" key="7">
    <source>
        <dbReference type="ARBA" id="ARBA00023136"/>
    </source>
</evidence>
<dbReference type="GO" id="GO:0005886">
    <property type="term" value="C:plasma membrane"/>
    <property type="evidence" value="ECO:0007669"/>
    <property type="project" value="UniProtKB-SubCell"/>
</dbReference>
<sequence length="191" mass="20419">GWVSALMLIALLLPLWTSDLVRAFSWVVLLGRQGPVNDLLRGVGLVDRPATLLFGDGAVLVGSIHIMLPFMILPLYSVMRGIDTNLVTAAKGLGATPLRAFIYVFLPLSLPGVAAGALLVFILALGFYITPATLGGPGQTMIAQLIESVGRSTLNWGLASALAVLLLVTTGILLFIYSRLHRLRDRKEVDS</sequence>
<evidence type="ECO:0000256" key="1">
    <source>
        <dbReference type="ARBA" id="ARBA00004651"/>
    </source>
</evidence>
<feature type="domain" description="ABC transmembrane type-1" evidence="9">
    <location>
        <begin position="1"/>
        <end position="177"/>
    </location>
</feature>
<dbReference type="PROSITE" id="PS50928">
    <property type="entry name" value="ABC_TM1"/>
    <property type="match status" value="1"/>
</dbReference>
<evidence type="ECO:0000256" key="2">
    <source>
        <dbReference type="ARBA" id="ARBA00007069"/>
    </source>
</evidence>
<comment type="similarity">
    <text evidence="2">Belongs to the binding-protein-dependent transport system permease family. CysTW subfamily.</text>
</comment>
<reference evidence="10" key="1">
    <citation type="submission" date="2018-05" db="EMBL/GenBank/DDBJ databases">
        <authorList>
            <person name="Lanie J.A."/>
            <person name="Ng W.-L."/>
            <person name="Kazmierczak K.M."/>
            <person name="Andrzejewski T.M."/>
            <person name="Davidsen T.M."/>
            <person name="Wayne K.J."/>
            <person name="Tettelin H."/>
            <person name="Glass J.I."/>
            <person name="Rusch D."/>
            <person name="Podicherti R."/>
            <person name="Tsui H.-C.T."/>
            <person name="Winkler M.E."/>
        </authorList>
    </citation>
    <scope>NUCLEOTIDE SEQUENCE</scope>
</reference>
<keyword evidence="5 8" id="KW-0812">Transmembrane</keyword>
<dbReference type="CDD" id="cd06261">
    <property type="entry name" value="TM_PBP2"/>
    <property type="match status" value="1"/>
</dbReference>
<keyword evidence="4" id="KW-1003">Cell membrane</keyword>
<gene>
    <name evidence="10" type="ORF">METZ01_LOCUS348485</name>
</gene>
<dbReference type="EMBL" id="UINC01120870">
    <property type="protein sequence ID" value="SVC95631.1"/>
    <property type="molecule type" value="Genomic_DNA"/>
</dbReference>
<dbReference type="InterPro" id="IPR000515">
    <property type="entry name" value="MetI-like"/>
</dbReference>
<evidence type="ECO:0000256" key="8">
    <source>
        <dbReference type="SAM" id="Phobius"/>
    </source>
</evidence>
<dbReference type="PANTHER" id="PTHR42929:SF5">
    <property type="entry name" value="ABC TRANSPORTER PERMEASE PROTEIN"/>
    <property type="match status" value="1"/>
</dbReference>
<dbReference type="Gene3D" id="1.10.3720.10">
    <property type="entry name" value="MetI-like"/>
    <property type="match status" value="1"/>
</dbReference>
<keyword evidence="7 8" id="KW-0472">Membrane</keyword>
<feature type="transmembrane region" description="Helical" evidence="8">
    <location>
        <begin position="100"/>
        <end position="129"/>
    </location>
</feature>
<evidence type="ECO:0000256" key="6">
    <source>
        <dbReference type="ARBA" id="ARBA00022989"/>
    </source>
</evidence>
<keyword evidence="6 8" id="KW-1133">Transmembrane helix</keyword>
<dbReference type="PANTHER" id="PTHR42929">
    <property type="entry name" value="INNER MEMBRANE ABC TRANSPORTER PERMEASE PROTEIN YDCU-RELATED-RELATED"/>
    <property type="match status" value="1"/>
</dbReference>
<organism evidence="10">
    <name type="scientific">marine metagenome</name>
    <dbReference type="NCBI Taxonomy" id="408172"/>
    <lineage>
        <taxon>unclassified sequences</taxon>
        <taxon>metagenomes</taxon>
        <taxon>ecological metagenomes</taxon>
    </lineage>
</organism>
<evidence type="ECO:0000256" key="3">
    <source>
        <dbReference type="ARBA" id="ARBA00022448"/>
    </source>
</evidence>
<dbReference type="AlphaFoldDB" id="A0A382RGB2"/>
<feature type="non-terminal residue" evidence="10">
    <location>
        <position position="1"/>
    </location>
</feature>
<evidence type="ECO:0000313" key="10">
    <source>
        <dbReference type="EMBL" id="SVC95631.1"/>
    </source>
</evidence>
<keyword evidence="3" id="KW-0813">Transport</keyword>
<feature type="transmembrane region" description="Helical" evidence="8">
    <location>
        <begin position="58"/>
        <end position="79"/>
    </location>
</feature>
<feature type="transmembrane region" description="Helical" evidence="8">
    <location>
        <begin position="156"/>
        <end position="177"/>
    </location>
</feature>
<evidence type="ECO:0000256" key="5">
    <source>
        <dbReference type="ARBA" id="ARBA00022692"/>
    </source>
</evidence>
<dbReference type="GO" id="GO:0055085">
    <property type="term" value="P:transmembrane transport"/>
    <property type="evidence" value="ECO:0007669"/>
    <property type="project" value="InterPro"/>
</dbReference>
<evidence type="ECO:0000259" key="9">
    <source>
        <dbReference type="PROSITE" id="PS50928"/>
    </source>
</evidence>
<name>A0A382RGB2_9ZZZZ</name>